<keyword evidence="3" id="KW-1185">Reference proteome</keyword>
<dbReference type="Proteomes" id="UP001385389">
    <property type="component" value="Chromosome"/>
</dbReference>
<dbReference type="RefSeq" id="WP_338669386.1">
    <property type="nucleotide sequence ID" value="NZ_CP146609.1"/>
</dbReference>
<name>A0ABZ2J200_9BACT</name>
<proteinExistence type="predicted"/>
<accession>A0ABZ2J200</accession>
<gene>
    <name evidence="2" type="ORF">V8V93_05670</name>
</gene>
<protein>
    <submittedName>
        <fullName evidence="2">Uncharacterized protein</fullName>
    </submittedName>
</protein>
<reference evidence="2 3" key="1">
    <citation type="submission" date="2024-03" db="EMBL/GenBank/DDBJ databases">
        <title>Phenotype and Genome Characterization of a Sulfate-Reducing Bacterium Pseudodesulfovibrio sp. strain 5S69, isolated from Petroleum Reservoir in Tatarstan (Russia).</title>
        <authorList>
            <person name="Bidzhieva S.K."/>
            <person name="Kadnikov V."/>
            <person name="Tourova T.P."/>
            <person name="Samigullina S.R."/>
            <person name="Sokolova D.S."/>
            <person name="Poltaraus A.B."/>
            <person name="Avtukh A.N."/>
            <person name="Tereshina V.M."/>
            <person name="Mardanov A.V."/>
            <person name="Nazina T.N."/>
        </authorList>
    </citation>
    <scope>NUCLEOTIDE SEQUENCE [LARGE SCALE GENOMIC DNA]</scope>
    <source>
        <strain evidence="2 3">5S69</strain>
    </source>
</reference>
<organism evidence="2 3">
    <name type="scientific">Pseudodesulfovibrio methanolicus</name>
    <dbReference type="NCBI Taxonomy" id="3126690"/>
    <lineage>
        <taxon>Bacteria</taxon>
        <taxon>Pseudomonadati</taxon>
        <taxon>Thermodesulfobacteriota</taxon>
        <taxon>Desulfovibrionia</taxon>
        <taxon>Desulfovibrionales</taxon>
        <taxon>Desulfovibrionaceae</taxon>
    </lineage>
</organism>
<evidence type="ECO:0000313" key="3">
    <source>
        <dbReference type="Proteomes" id="UP001385389"/>
    </source>
</evidence>
<sequence length="65" mass="7035">MLTFIVLVVAFLVTAIIVAQIGAGNLPAFVGIYLVVAFLLFKIGTWLFPPEEPSWWMQLGGAILG</sequence>
<keyword evidence="1" id="KW-0472">Membrane</keyword>
<evidence type="ECO:0000313" key="2">
    <source>
        <dbReference type="EMBL" id="WWX23689.1"/>
    </source>
</evidence>
<dbReference type="EMBL" id="CP146609">
    <property type="protein sequence ID" value="WWX23689.1"/>
    <property type="molecule type" value="Genomic_DNA"/>
</dbReference>
<feature type="transmembrane region" description="Helical" evidence="1">
    <location>
        <begin position="29"/>
        <end position="48"/>
    </location>
</feature>
<keyword evidence="1" id="KW-1133">Transmembrane helix</keyword>
<evidence type="ECO:0000256" key="1">
    <source>
        <dbReference type="SAM" id="Phobius"/>
    </source>
</evidence>
<keyword evidence="1" id="KW-0812">Transmembrane</keyword>